<accession>A0A1I3BI98</accession>
<feature type="compositionally biased region" description="Basic and acidic residues" evidence="1">
    <location>
        <begin position="549"/>
        <end position="562"/>
    </location>
</feature>
<dbReference type="RefSeq" id="WP_139228191.1">
    <property type="nucleotide sequence ID" value="NZ_FOQD01000001.1"/>
</dbReference>
<protein>
    <recommendedName>
        <fullName evidence="5">Transglutaminase-like superfamily protein</fullName>
    </recommendedName>
</protein>
<dbReference type="STRING" id="1576369.SAMN05421753_101470"/>
<dbReference type="EMBL" id="FOQD01000001">
    <property type="protein sequence ID" value="SFH61993.1"/>
    <property type="molecule type" value="Genomic_DNA"/>
</dbReference>
<keyword evidence="4" id="KW-1185">Reference proteome</keyword>
<evidence type="ECO:0008006" key="5">
    <source>
        <dbReference type="Google" id="ProtNLM"/>
    </source>
</evidence>
<dbReference type="Proteomes" id="UP000199518">
    <property type="component" value="Unassembled WGS sequence"/>
</dbReference>
<feature type="transmembrane region" description="Helical" evidence="2">
    <location>
        <begin position="12"/>
        <end position="34"/>
    </location>
</feature>
<name>A0A1I3BI98_9PLAN</name>
<evidence type="ECO:0000313" key="3">
    <source>
        <dbReference type="EMBL" id="SFH61993.1"/>
    </source>
</evidence>
<keyword evidence="2" id="KW-1133">Transmembrane helix</keyword>
<feature type="compositionally biased region" description="Low complexity" evidence="1">
    <location>
        <begin position="566"/>
        <end position="577"/>
    </location>
</feature>
<feature type="compositionally biased region" description="Basic and acidic residues" evidence="1">
    <location>
        <begin position="578"/>
        <end position="589"/>
    </location>
</feature>
<keyword evidence="2" id="KW-0472">Membrane</keyword>
<sequence>MQKFSSPRSGSLAVRVLGSLVLLTAVALLFLYALPKPVEKSDGAENTSLPADDINRQCEEELAVLLEALAPGRLGISSDRVAMVNRLNGWQAECGSVMAGPKAGDEIEVAKRLLSGETLARTLNDRFLPEDASHVRNSLLSRDIVAKVTEGKPNNVDRYVALFQFVCRNQMLIPPDLLKDLPFTPYEGLVFGMGSPEHRAWTFCDLLRQMRVDAVIITPKSESLAGQWLVGVIDPREGVLLFDPRLGMPIPAPSQGADQPQSDLPATLVQVLASDEPFRQLDLPDSPYPMKSEDLKNVSIQLIGNSCSWAPRMARLQFLLPSKFSTELYDGLGASELRTPGLVQRVTEAGASGLWKAEDVAVWNFPEQQLIAFEATRGQGTPGSPLANFLYIFQGPYIPQAVDDKGKATLVPVEKSLHFVRIEQLRGEQTAAMKDFLPIRSAAKLAPSKANELAAEYAALWTGVAQYETRKFPAAFATLMRFVSGQATSTGLVRAGVEWGAECLVAEKEYAAAIKLLKQAPKGLEPRRDALLIQRWEKMGGVKATPDAAPEKTTEKPVEPKPETAPPAEKMPAPTEPKTSEKKPAEMPAEKPAATPMTPAPAGESPAQPPSPELPEPVKEPAAAPAPAL</sequence>
<feature type="region of interest" description="Disordered" evidence="1">
    <location>
        <begin position="541"/>
        <end position="629"/>
    </location>
</feature>
<reference evidence="4" key="1">
    <citation type="submission" date="2016-10" db="EMBL/GenBank/DDBJ databases">
        <authorList>
            <person name="Varghese N."/>
            <person name="Submissions S."/>
        </authorList>
    </citation>
    <scope>NUCLEOTIDE SEQUENCE [LARGE SCALE GENOMIC DNA]</scope>
    <source>
        <strain evidence="4">DSM 26348</strain>
    </source>
</reference>
<organism evidence="3 4">
    <name type="scientific">Planctomicrobium piriforme</name>
    <dbReference type="NCBI Taxonomy" id="1576369"/>
    <lineage>
        <taxon>Bacteria</taxon>
        <taxon>Pseudomonadati</taxon>
        <taxon>Planctomycetota</taxon>
        <taxon>Planctomycetia</taxon>
        <taxon>Planctomycetales</taxon>
        <taxon>Planctomycetaceae</taxon>
        <taxon>Planctomicrobium</taxon>
    </lineage>
</organism>
<evidence type="ECO:0000256" key="2">
    <source>
        <dbReference type="SAM" id="Phobius"/>
    </source>
</evidence>
<dbReference type="OrthoDB" id="212511at2"/>
<proteinExistence type="predicted"/>
<dbReference type="AlphaFoldDB" id="A0A1I3BI98"/>
<evidence type="ECO:0000256" key="1">
    <source>
        <dbReference type="SAM" id="MobiDB-lite"/>
    </source>
</evidence>
<evidence type="ECO:0000313" key="4">
    <source>
        <dbReference type="Proteomes" id="UP000199518"/>
    </source>
</evidence>
<feature type="compositionally biased region" description="Low complexity" evidence="1">
    <location>
        <begin position="620"/>
        <end position="629"/>
    </location>
</feature>
<keyword evidence="2" id="KW-0812">Transmembrane</keyword>
<gene>
    <name evidence="3" type="ORF">SAMN05421753_101470</name>
</gene>
<feature type="compositionally biased region" description="Low complexity" evidence="1">
    <location>
        <begin position="590"/>
        <end position="606"/>
    </location>
</feature>